<comment type="subcellular location">
    <subcellularLocation>
        <location evidence="1">Membrane</location>
    </subcellularLocation>
</comment>
<keyword evidence="8" id="KW-1185">Reference proteome</keyword>
<feature type="domain" description="Type II/III secretion system secretin-like" evidence="6">
    <location>
        <begin position="364"/>
        <end position="496"/>
    </location>
</feature>
<dbReference type="Pfam" id="PF00263">
    <property type="entry name" value="Secretin"/>
    <property type="match status" value="1"/>
</dbReference>
<evidence type="ECO:0000256" key="5">
    <source>
        <dbReference type="SAM" id="SignalP"/>
    </source>
</evidence>
<evidence type="ECO:0000256" key="1">
    <source>
        <dbReference type="ARBA" id="ARBA00004370"/>
    </source>
</evidence>
<dbReference type="PANTHER" id="PTHR30332:SF24">
    <property type="entry name" value="SECRETIN GSPD-RELATED"/>
    <property type="match status" value="1"/>
</dbReference>
<dbReference type="RefSeq" id="WP_200338961.1">
    <property type="nucleotide sequence ID" value="NZ_NRRL01000003.1"/>
</dbReference>
<organism evidence="7 8">
    <name type="scientific">Rhodovibrio sodomensis</name>
    <dbReference type="NCBI Taxonomy" id="1088"/>
    <lineage>
        <taxon>Bacteria</taxon>
        <taxon>Pseudomonadati</taxon>
        <taxon>Pseudomonadota</taxon>
        <taxon>Alphaproteobacteria</taxon>
        <taxon>Rhodospirillales</taxon>
        <taxon>Rhodovibrionaceae</taxon>
        <taxon>Rhodovibrio</taxon>
    </lineage>
</organism>
<feature type="chain" id="PRO_5046502132" description="Type II/III secretion system secretin-like domain-containing protein" evidence="5">
    <location>
        <begin position="20"/>
        <end position="533"/>
    </location>
</feature>
<dbReference type="PANTHER" id="PTHR30332">
    <property type="entry name" value="PROBABLE GENERAL SECRETION PATHWAY PROTEIN D"/>
    <property type="match status" value="1"/>
</dbReference>
<keyword evidence="2 5" id="KW-0732">Signal</keyword>
<proteinExistence type="inferred from homology"/>
<evidence type="ECO:0000256" key="3">
    <source>
        <dbReference type="ARBA" id="ARBA00023136"/>
    </source>
</evidence>
<comment type="similarity">
    <text evidence="4">Belongs to the bacterial secretin family.</text>
</comment>
<gene>
    <name evidence="7" type="ORF">CKO28_02455</name>
</gene>
<dbReference type="EMBL" id="NRRL01000003">
    <property type="protein sequence ID" value="MBK1666903.1"/>
    <property type="molecule type" value="Genomic_DNA"/>
</dbReference>
<keyword evidence="3" id="KW-0472">Membrane</keyword>
<sequence length="533" mass="57216">MRRTTLLYACLLGTTMVLAGCKAHVKEAAPFNDTVEKRAAEAIDQMRAVDIRTGPANVQRSDDIYLGSVGVRLRNGQPLPTAFERQDGFDFFSPREMTLSDVAREITLYTGIPVSGVSSLSEDRGVRPNRPFHANYRGPLSGFLNQVAAYYDLSWEHRDGTIRFYGVETRNFTLMAPPTSMESEATIQTASSAGGGAGADNEANIENTFKTSLSVWERVDEALDGMISDDSASYSLSPETGTITVTARGPVLSRVEDYIRRENQQLSKQVSITVHVLKIDETDSQNNQINIDALLVNAGNTLTGATLGNIFGGFAGAATTAADFAQGTQDGQLQLGTIAQSLNGDGTLKKAGGAAIAAELARVDERISLVDSASVATMNNHLAPLQVGTRQSYVAESKLEPNGDGQSTLELTPGSFTTGFSMSVLPRVLDGGRIALQYGISMSELLSLDTFGNSQSEIQLPQISTRDFMQTVVARSGDTVVVGAFRKEGATESERESGILSFANKSDMTRELIVVLMTPEIQGQPEGLSLVRR</sequence>
<evidence type="ECO:0000256" key="2">
    <source>
        <dbReference type="ARBA" id="ARBA00022729"/>
    </source>
</evidence>
<dbReference type="InterPro" id="IPR050810">
    <property type="entry name" value="Bact_Secretion_Sys_Channel"/>
</dbReference>
<evidence type="ECO:0000256" key="4">
    <source>
        <dbReference type="RuleBase" id="RU004003"/>
    </source>
</evidence>
<dbReference type="InterPro" id="IPR004846">
    <property type="entry name" value="T2SS/T3SS_dom"/>
</dbReference>
<evidence type="ECO:0000313" key="8">
    <source>
        <dbReference type="Proteomes" id="UP001296873"/>
    </source>
</evidence>
<dbReference type="PROSITE" id="PS51257">
    <property type="entry name" value="PROKAR_LIPOPROTEIN"/>
    <property type="match status" value="1"/>
</dbReference>
<evidence type="ECO:0000259" key="6">
    <source>
        <dbReference type="Pfam" id="PF00263"/>
    </source>
</evidence>
<accession>A0ABS1DBF7</accession>
<protein>
    <recommendedName>
        <fullName evidence="6">Type II/III secretion system secretin-like domain-containing protein</fullName>
    </recommendedName>
</protein>
<reference evidence="7 8" key="1">
    <citation type="journal article" date="2020" name="Microorganisms">
        <title>Osmotic Adaptation and Compatible Solute Biosynthesis of Phototrophic Bacteria as Revealed from Genome Analyses.</title>
        <authorList>
            <person name="Imhoff J.F."/>
            <person name="Rahn T."/>
            <person name="Kunzel S."/>
            <person name="Keller A."/>
            <person name="Neulinger S.C."/>
        </authorList>
    </citation>
    <scope>NUCLEOTIDE SEQUENCE [LARGE SCALE GENOMIC DNA]</scope>
    <source>
        <strain evidence="7 8">DSM 9895</strain>
    </source>
</reference>
<evidence type="ECO:0000313" key="7">
    <source>
        <dbReference type="EMBL" id="MBK1666903.1"/>
    </source>
</evidence>
<comment type="caution">
    <text evidence="7">The sequence shown here is derived from an EMBL/GenBank/DDBJ whole genome shotgun (WGS) entry which is preliminary data.</text>
</comment>
<name>A0ABS1DBF7_9PROT</name>
<dbReference type="Proteomes" id="UP001296873">
    <property type="component" value="Unassembled WGS sequence"/>
</dbReference>
<feature type="signal peptide" evidence="5">
    <location>
        <begin position="1"/>
        <end position="19"/>
    </location>
</feature>